<dbReference type="HOGENOM" id="CLU_091422_0_0_1"/>
<dbReference type="GO" id="GO:0008270">
    <property type="term" value="F:zinc ion binding"/>
    <property type="evidence" value="ECO:0007669"/>
    <property type="project" value="UniProtKB-KW"/>
</dbReference>
<accession>F4R9V5</accession>
<dbReference type="InterPro" id="IPR013083">
    <property type="entry name" value="Znf_RING/FYVE/PHD"/>
</dbReference>
<keyword evidence="1" id="KW-0479">Metal-binding</keyword>
<organism evidence="5">
    <name type="scientific">Melampsora larici-populina (strain 98AG31 / pathotype 3-4-7)</name>
    <name type="common">Poplar leaf rust fungus</name>
    <dbReference type="NCBI Taxonomy" id="747676"/>
    <lineage>
        <taxon>Eukaryota</taxon>
        <taxon>Fungi</taxon>
        <taxon>Dikarya</taxon>
        <taxon>Basidiomycota</taxon>
        <taxon>Pucciniomycotina</taxon>
        <taxon>Pucciniomycetes</taxon>
        <taxon>Pucciniales</taxon>
        <taxon>Melampsoraceae</taxon>
        <taxon>Melampsora</taxon>
    </lineage>
</organism>
<dbReference type="SUPFAM" id="SSF57850">
    <property type="entry name" value="RING/U-box"/>
    <property type="match status" value="1"/>
</dbReference>
<dbReference type="RefSeq" id="XP_007406062.1">
    <property type="nucleotide sequence ID" value="XM_007406000.1"/>
</dbReference>
<dbReference type="Gene3D" id="3.30.40.10">
    <property type="entry name" value="Zinc/RING finger domain, C3HC4 (zinc finger)"/>
    <property type="match status" value="1"/>
</dbReference>
<dbReference type="EMBL" id="GL883094">
    <property type="protein sequence ID" value="EGG10593.1"/>
    <property type="molecule type" value="Genomic_DNA"/>
</dbReference>
<evidence type="ECO:0000256" key="1">
    <source>
        <dbReference type="PROSITE-ProRule" id="PRU00175"/>
    </source>
</evidence>
<dbReference type="VEuPathDB" id="FungiDB:MELLADRAFT_60374"/>
<reference evidence="5" key="1">
    <citation type="journal article" date="2011" name="Proc. Natl. Acad. Sci. U.S.A.">
        <title>Obligate biotrophy features unraveled by the genomic analysis of rust fungi.</title>
        <authorList>
            <person name="Duplessis S."/>
            <person name="Cuomo C.A."/>
            <person name="Lin Y.-C."/>
            <person name="Aerts A."/>
            <person name="Tisserant E."/>
            <person name="Veneault-Fourrey C."/>
            <person name="Joly D.L."/>
            <person name="Hacquard S."/>
            <person name="Amselem J."/>
            <person name="Cantarel B.L."/>
            <person name="Chiu R."/>
            <person name="Coutinho P.M."/>
            <person name="Feau N."/>
            <person name="Field M."/>
            <person name="Frey P."/>
            <person name="Gelhaye E."/>
            <person name="Goldberg J."/>
            <person name="Grabherr M.G."/>
            <person name="Kodira C.D."/>
            <person name="Kohler A."/>
            <person name="Kuees U."/>
            <person name="Lindquist E.A."/>
            <person name="Lucas S.M."/>
            <person name="Mago R."/>
            <person name="Mauceli E."/>
            <person name="Morin E."/>
            <person name="Murat C."/>
            <person name="Pangilinan J.L."/>
            <person name="Park R."/>
            <person name="Pearson M."/>
            <person name="Quesneville H."/>
            <person name="Rouhier N."/>
            <person name="Sakthikumar S."/>
            <person name="Salamov A.A."/>
            <person name="Schmutz J."/>
            <person name="Selles B."/>
            <person name="Shapiro H."/>
            <person name="Tanguay P."/>
            <person name="Tuskan G.A."/>
            <person name="Henrissat B."/>
            <person name="Van de Peer Y."/>
            <person name="Rouze P."/>
            <person name="Ellis J.G."/>
            <person name="Dodds P.N."/>
            <person name="Schein J.E."/>
            <person name="Zhong S."/>
            <person name="Hamelin R.C."/>
            <person name="Grigoriev I.V."/>
            <person name="Szabo L.J."/>
            <person name="Martin F."/>
        </authorList>
    </citation>
    <scope>NUCLEOTIDE SEQUENCE [LARGE SCALE GENOMIC DNA]</scope>
    <source>
        <strain evidence="5">98AG31 / pathotype 3-4-7</strain>
    </source>
</reference>
<sequence>MAHGPNVPNQQYKNLVEEIYIVQELLDLAITDPDDTRTIVGDIKELFTIEAEILDMQDSGDWRGDDPEEIMSNAQILRTQLPGHLRMIADSLDPDIAPDFDFPDPGTREWYGILLYVTLLDEFSRPVEFPPNPTIDASPAQDSGSTDNAQPEDNGPECEICAEKYEDGDRDVSFPCHSAHRMCFSCLMNLVSLSLSTSCPYCRQIPFAETQS</sequence>
<proteinExistence type="predicted"/>
<evidence type="ECO:0000313" key="4">
    <source>
        <dbReference type="EMBL" id="EGG10593.1"/>
    </source>
</evidence>
<name>F4R9V5_MELLP</name>
<dbReference type="KEGG" id="mlr:MELLADRAFT_60374"/>
<feature type="region of interest" description="Disordered" evidence="2">
    <location>
        <begin position="130"/>
        <end position="157"/>
    </location>
</feature>
<dbReference type="InterPro" id="IPR001841">
    <property type="entry name" value="Znf_RING"/>
</dbReference>
<keyword evidence="1" id="KW-0862">Zinc</keyword>
<dbReference type="PROSITE" id="PS50089">
    <property type="entry name" value="ZF_RING_2"/>
    <property type="match status" value="1"/>
</dbReference>
<gene>
    <name evidence="4" type="ORF">MELLADRAFT_60374</name>
</gene>
<evidence type="ECO:0000259" key="3">
    <source>
        <dbReference type="PROSITE" id="PS50089"/>
    </source>
</evidence>
<dbReference type="InParanoid" id="F4R9V5"/>
<feature type="compositionally biased region" description="Polar residues" evidence="2">
    <location>
        <begin position="140"/>
        <end position="151"/>
    </location>
</feature>
<dbReference type="Proteomes" id="UP000001072">
    <property type="component" value="Unassembled WGS sequence"/>
</dbReference>
<protein>
    <recommendedName>
        <fullName evidence="3">RING-type domain-containing protein</fullName>
    </recommendedName>
</protein>
<dbReference type="GeneID" id="18929539"/>
<evidence type="ECO:0000313" key="5">
    <source>
        <dbReference type="Proteomes" id="UP000001072"/>
    </source>
</evidence>
<keyword evidence="1" id="KW-0863">Zinc-finger</keyword>
<feature type="domain" description="RING-type" evidence="3">
    <location>
        <begin position="158"/>
        <end position="203"/>
    </location>
</feature>
<dbReference type="AlphaFoldDB" id="F4R9V5"/>
<evidence type="ECO:0000256" key="2">
    <source>
        <dbReference type="SAM" id="MobiDB-lite"/>
    </source>
</evidence>
<keyword evidence="5" id="KW-1185">Reference proteome</keyword>